<reference evidence="1 2" key="1">
    <citation type="journal article" date="2018" name="Nat. Biotechnol.">
        <title>A standardized bacterial taxonomy based on genome phylogeny substantially revises the tree of life.</title>
        <authorList>
            <person name="Parks D.H."/>
            <person name="Chuvochina M."/>
            <person name="Waite D.W."/>
            <person name="Rinke C."/>
            <person name="Skarshewski A."/>
            <person name="Chaumeil P.A."/>
            <person name="Hugenholtz P."/>
        </authorList>
    </citation>
    <scope>NUCLEOTIDE SEQUENCE [LARGE SCALE GENOMIC DNA]</scope>
    <source>
        <strain evidence="1">UBA11482</strain>
    </source>
</reference>
<dbReference type="GeneID" id="92929326"/>
<gene>
    <name evidence="1" type="ORF">DDY73_11160</name>
</gene>
<protein>
    <submittedName>
        <fullName evidence="1">Uncharacterized protein</fullName>
    </submittedName>
</protein>
<comment type="caution">
    <text evidence="1">The sequence shown here is derived from an EMBL/GenBank/DDBJ whole genome shotgun (WGS) entry which is preliminary data.</text>
</comment>
<proteinExistence type="predicted"/>
<dbReference type="RefSeq" id="WP_009319077.1">
    <property type="nucleotide sequence ID" value="NZ_AP028032.1"/>
</dbReference>
<dbReference type="EMBL" id="DNWC01000144">
    <property type="protein sequence ID" value="HBJ09548.1"/>
    <property type="molecule type" value="Genomic_DNA"/>
</dbReference>
<evidence type="ECO:0000313" key="1">
    <source>
        <dbReference type="EMBL" id="HBJ09548.1"/>
    </source>
</evidence>
<organism evidence="1 2">
    <name type="scientific">Coprobacter fastidiosus</name>
    <dbReference type="NCBI Taxonomy" id="1099853"/>
    <lineage>
        <taxon>Bacteria</taxon>
        <taxon>Pseudomonadati</taxon>
        <taxon>Bacteroidota</taxon>
        <taxon>Bacteroidia</taxon>
        <taxon>Bacteroidales</taxon>
        <taxon>Barnesiellaceae</taxon>
        <taxon>Coprobacter</taxon>
    </lineage>
</organism>
<sequence length="128" mass="14873">MKNIKTYETRHGNLSTVVQVGNRNVRIRFISKDNVHGYYATTDVDLQRAIESDSGYGRKFYLLEETCSCDEKEIELKPIPYIKTWQNAKELLRKKPYSVPEYELSSPERIEKSAKKNGIVFPLLKSNL</sequence>
<name>A0A354M4V9_9BACT</name>
<dbReference type="Proteomes" id="UP000262954">
    <property type="component" value="Unassembled WGS sequence"/>
</dbReference>
<dbReference type="AlphaFoldDB" id="A0A354M4V9"/>
<evidence type="ECO:0000313" key="2">
    <source>
        <dbReference type="Proteomes" id="UP000262954"/>
    </source>
</evidence>
<accession>A0A354M4V9</accession>